<evidence type="ECO:0000259" key="8">
    <source>
        <dbReference type="PROSITE" id="PS51007"/>
    </source>
</evidence>
<dbReference type="EMBL" id="QGNA01000001">
    <property type="protein sequence ID" value="PWS38541.1"/>
    <property type="molecule type" value="Genomic_DNA"/>
</dbReference>
<dbReference type="GO" id="GO:0046872">
    <property type="term" value="F:metal ion binding"/>
    <property type="evidence" value="ECO:0007669"/>
    <property type="project" value="UniProtKB-KW"/>
</dbReference>
<keyword evidence="4" id="KW-0249">Electron transport</keyword>
<organism evidence="9 10">
    <name type="scientific">Falsiroseomonas bella</name>
    <dbReference type="NCBI Taxonomy" id="2184016"/>
    <lineage>
        <taxon>Bacteria</taxon>
        <taxon>Pseudomonadati</taxon>
        <taxon>Pseudomonadota</taxon>
        <taxon>Alphaproteobacteria</taxon>
        <taxon>Acetobacterales</taxon>
        <taxon>Roseomonadaceae</taxon>
        <taxon>Falsiroseomonas</taxon>
    </lineage>
</organism>
<evidence type="ECO:0000256" key="3">
    <source>
        <dbReference type="ARBA" id="ARBA00022723"/>
    </source>
</evidence>
<name>A0A317FHI7_9PROT</name>
<feature type="domain" description="Cytochrome c" evidence="8">
    <location>
        <begin position="30"/>
        <end position="110"/>
    </location>
</feature>
<gene>
    <name evidence="9" type="ORF">DFH01_04480</name>
</gene>
<evidence type="ECO:0000256" key="4">
    <source>
        <dbReference type="ARBA" id="ARBA00022982"/>
    </source>
</evidence>
<dbReference type="InterPro" id="IPR009056">
    <property type="entry name" value="Cyt_c-like_dom"/>
</dbReference>
<accession>A0A317FHI7</accession>
<dbReference type="SUPFAM" id="SSF46626">
    <property type="entry name" value="Cytochrome c"/>
    <property type="match status" value="1"/>
</dbReference>
<keyword evidence="3 6" id="KW-0479">Metal-binding</keyword>
<dbReference type="OrthoDB" id="5523448at2"/>
<keyword evidence="2 6" id="KW-0349">Heme</keyword>
<proteinExistence type="predicted"/>
<dbReference type="Gene3D" id="1.10.760.10">
    <property type="entry name" value="Cytochrome c-like domain"/>
    <property type="match status" value="1"/>
</dbReference>
<evidence type="ECO:0000256" key="6">
    <source>
        <dbReference type="PROSITE-ProRule" id="PRU00433"/>
    </source>
</evidence>
<keyword evidence="5 6" id="KW-0408">Iron</keyword>
<evidence type="ECO:0000313" key="10">
    <source>
        <dbReference type="Proteomes" id="UP000245765"/>
    </source>
</evidence>
<evidence type="ECO:0000256" key="7">
    <source>
        <dbReference type="SAM" id="SignalP"/>
    </source>
</evidence>
<comment type="caution">
    <text evidence="9">The sequence shown here is derived from an EMBL/GenBank/DDBJ whole genome shotgun (WGS) entry which is preliminary data.</text>
</comment>
<keyword evidence="1" id="KW-0813">Transport</keyword>
<feature type="chain" id="PRO_5016349045" evidence="7">
    <location>
        <begin position="30"/>
        <end position="112"/>
    </location>
</feature>
<sequence>MRSRSRCADLAAAASLAAAVLLLLAPASAKDAASGREVFTEAAAPACSICHALAAAGASGEIGPSLDALKPSADQVRRAVTEGPGNMPSYADSLSDAQIEAVAKFVAESAGG</sequence>
<evidence type="ECO:0000313" key="9">
    <source>
        <dbReference type="EMBL" id="PWS38541.1"/>
    </source>
</evidence>
<evidence type="ECO:0000256" key="2">
    <source>
        <dbReference type="ARBA" id="ARBA00022617"/>
    </source>
</evidence>
<keyword evidence="7" id="KW-0732">Signal</keyword>
<evidence type="ECO:0000256" key="5">
    <source>
        <dbReference type="ARBA" id="ARBA00023004"/>
    </source>
</evidence>
<dbReference type="GO" id="GO:0009055">
    <property type="term" value="F:electron transfer activity"/>
    <property type="evidence" value="ECO:0007669"/>
    <property type="project" value="InterPro"/>
</dbReference>
<dbReference type="AlphaFoldDB" id="A0A317FHI7"/>
<protein>
    <submittedName>
        <fullName evidence="9">Sulfide dehydrogenase</fullName>
    </submittedName>
</protein>
<dbReference type="PROSITE" id="PS51007">
    <property type="entry name" value="CYTC"/>
    <property type="match status" value="1"/>
</dbReference>
<reference evidence="10" key="1">
    <citation type="submission" date="2018-05" db="EMBL/GenBank/DDBJ databases">
        <authorList>
            <person name="Du Z."/>
            <person name="Wang X."/>
        </authorList>
    </citation>
    <scope>NUCLEOTIDE SEQUENCE [LARGE SCALE GENOMIC DNA]</scope>
    <source>
        <strain evidence="10">CQN31</strain>
    </source>
</reference>
<feature type="signal peptide" evidence="7">
    <location>
        <begin position="1"/>
        <end position="29"/>
    </location>
</feature>
<keyword evidence="10" id="KW-1185">Reference proteome</keyword>
<evidence type="ECO:0000256" key="1">
    <source>
        <dbReference type="ARBA" id="ARBA00022448"/>
    </source>
</evidence>
<dbReference type="Proteomes" id="UP000245765">
    <property type="component" value="Unassembled WGS sequence"/>
</dbReference>
<dbReference type="InterPro" id="IPR051811">
    <property type="entry name" value="Cytochrome_c550/c551-like"/>
</dbReference>
<dbReference type="RefSeq" id="WP_109869162.1">
    <property type="nucleotide sequence ID" value="NZ_QGNA01000001.1"/>
</dbReference>
<dbReference type="InterPro" id="IPR036909">
    <property type="entry name" value="Cyt_c-like_dom_sf"/>
</dbReference>
<dbReference type="GO" id="GO:0020037">
    <property type="term" value="F:heme binding"/>
    <property type="evidence" value="ECO:0007669"/>
    <property type="project" value="InterPro"/>
</dbReference>
<dbReference type="PANTHER" id="PTHR37823">
    <property type="entry name" value="CYTOCHROME C-553-LIKE"/>
    <property type="match status" value="1"/>
</dbReference>
<dbReference type="Pfam" id="PF13442">
    <property type="entry name" value="Cytochrome_CBB3"/>
    <property type="match status" value="1"/>
</dbReference>